<evidence type="ECO:0000256" key="1">
    <source>
        <dbReference type="ARBA" id="ARBA00009776"/>
    </source>
</evidence>
<protein>
    <recommendedName>
        <fullName evidence="3 11">Thymidylate kinase</fullName>
        <ecNumber evidence="2 11">2.7.4.9</ecNumber>
    </recommendedName>
    <alternativeName>
        <fullName evidence="11">dTMP kinase</fullName>
    </alternativeName>
</protein>
<dbReference type="GO" id="GO:0005829">
    <property type="term" value="C:cytosol"/>
    <property type="evidence" value="ECO:0007669"/>
    <property type="project" value="TreeGrafter"/>
</dbReference>
<dbReference type="PANTHER" id="PTHR10344">
    <property type="entry name" value="THYMIDYLATE KINASE"/>
    <property type="match status" value="1"/>
</dbReference>
<gene>
    <name evidence="11" type="primary">tmk</name>
    <name evidence="13" type="ORF">DW833_07605</name>
</gene>
<evidence type="ECO:0000256" key="9">
    <source>
        <dbReference type="ARBA" id="ARBA00048743"/>
    </source>
</evidence>
<dbReference type="GO" id="GO:0006235">
    <property type="term" value="P:dTTP biosynthetic process"/>
    <property type="evidence" value="ECO:0007669"/>
    <property type="project" value="UniProtKB-UniRule"/>
</dbReference>
<organism evidence="13 14">
    <name type="scientific">Anaerobutyricum hallii</name>
    <dbReference type="NCBI Taxonomy" id="39488"/>
    <lineage>
        <taxon>Bacteria</taxon>
        <taxon>Bacillati</taxon>
        <taxon>Bacillota</taxon>
        <taxon>Clostridia</taxon>
        <taxon>Lachnospirales</taxon>
        <taxon>Lachnospiraceae</taxon>
        <taxon>Anaerobutyricum</taxon>
    </lineage>
</organism>
<dbReference type="InterPro" id="IPR039430">
    <property type="entry name" value="Thymidylate_kin-like_dom"/>
</dbReference>
<evidence type="ECO:0000313" key="14">
    <source>
        <dbReference type="Proteomes" id="UP000284621"/>
    </source>
</evidence>
<dbReference type="HAMAP" id="MF_00165">
    <property type="entry name" value="Thymidylate_kinase"/>
    <property type="match status" value="1"/>
</dbReference>
<accession>A0A414B5B8</accession>
<dbReference type="EC" id="2.7.4.9" evidence="2 11"/>
<comment type="caution">
    <text evidence="13">The sequence shown here is derived from an EMBL/GenBank/DDBJ whole genome shotgun (WGS) entry which is preliminary data.</text>
</comment>
<dbReference type="PANTHER" id="PTHR10344:SF4">
    <property type="entry name" value="UMP-CMP KINASE 2, MITOCHONDRIAL"/>
    <property type="match status" value="1"/>
</dbReference>
<dbReference type="AlphaFoldDB" id="A0A414B5B8"/>
<keyword evidence="7 11" id="KW-0418">Kinase</keyword>
<proteinExistence type="inferred from homology"/>
<evidence type="ECO:0000256" key="7">
    <source>
        <dbReference type="ARBA" id="ARBA00022777"/>
    </source>
</evidence>
<evidence type="ECO:0000259" key="12">
    <source>
        <dbReference type="Pfam" id="PF02223"/>
    </source>
</evidence>
<dbReference type="GO" id="GO:0006233">
    <property type="term" value="P:dTDP biosynthetic process"/>
    <property type="evidence" value="ECO:0007669"/>
    <property type="project" value="InterPro"/>
</dbReference>
<evidence type="ECO:0000256" key="11">
    <source>
        <dbReference type="HAMAP-Rule" id="MF_00165"/>
    </source>
</evidence>
<keyword evidence="14" id="KW-1185">Reference proteome</keyword>
<dbReference type="NCBIfam" id="TIGR00041">
    <property type="entry name" value="DTMP_kinase"/>
    <property type="match status" value="1"/>
</dbReference>
<evidence type="ECO:0000256" key="2">
    <source>
        <dbReference type="ARBA" id="ARBA00012980"/>
    </source>
</evidence>
<dbReference type="Proteomes" id="UP000284621">
    <property type="component" value="Unassembled WGS sequence"/>
</dbReference>
<dbReference type="FunFam" id="3.40.50.300:FF:000225">
    <property type="entry name" value="Thymidylate kinase"/>
    <property type="match status" value="1"/>
</dbReference>
<dbReference type="Gene3D" id="3.40.50.300">
    <property type="entry name" value="P-loop containing nucleotide triphosphate hydrolases"/>
    <property type="match status" value="1"/>
</dbReference>
<dbReference type="InterPro" id="IPR027417">
    <property type="entry name" value="P-loop_NTPase"/>
</dbReference>
<dbReference type="InterPro" id="IPR018094">
    <property type="entry name" value="Thymidylate_kinase"/>
</dbReference>
<dbReference type="InterPro" id="IPR018095">
    <property type="entry name" value="Thymidylate_kin_CS"/>
</dbReference>
<reference evidence="13 14" key="1">
    <citation type="submission" date="2018-08" db="EMBL/GenBank/DDBJ databases">
        <title>A genome reference for cultivated species of the human gut microbiota.</title>
        <authorList>
            <person name="Zou Y."/>
            <person name="Xue W."/>
            <person name="Luo G."/>
        </authorList>
    </citation>
    <scope>NUCLEOTIDE SEQUENCE [LARGE SCALE GENOMIC DNA]</scope>
    <source>
        <strain evidence="13 14">AM34-3LB</strain>
    </source>
</reference>
<keyword evidence="6 11" id="KW-0547">Nucleotide-binding</keyword>
<dbReference type="GO" id="GO:0006227">
    <property type="term" value="P:dUDP biosynthetic process"/>
    <property type="evidence" value="ECO:0007669"/>
    <property type="project" value="TreeGrafter"/>
</dbReference>
<dbReference type="GO" id="GO:0004798">
    <property type="term" value="F:dTMP kinase activity"/>
    <property type="evidence" value="ECO:0007669"/>
    <property type="project" value="UniProtKB-UniRule"/>
</dbReference>
<dbReference type="EMBL" id="QSID01000008">
    <property type="protein sequence ID" value="RHC64750.1"/>
    <property type="molecule type" value="Genomic_DNA"/>
</dbReference>
<sequence>MKGLFIVMEGPDGSGKTTQINLLKEYLEEAGYECLITREPGGTVIGEEVRQLILNPEHKEMSPVTEMLLYAASRAQLVHEVIGPALEEGKIVISDRFVDSSIVYQGIARKLGISTVSAVNAPGIGIYRPDGIFFIDLSEEEGLRRKKEQKNLDRMEQEGIDFHHMVSEGYRKVLSGRPEVMKIDGGRSIDTIQKKIRNHVDELLKKKNR</sequence>
<dbReference type="Pfam" id="PF02223">
    <property type="entry name" value="Thymidylate_kin"/>
    <property type="match status" value="1"/>
</dbReference>
<keyword evidence="8 11" id="KW-0067">ATP-binding</keyword>
<dbReference type="PROSITE" id="PS01331">
    <property type="entry name" value="THYMIDYLATE_KINASE"/>
    <property type="match status" value="1"/>
</dbReference>
<evidence type="ECO:0000256" key="5">
    <source>
        <dbReference type="ARBA" id="ARBA00022727"/>
    </source>
</evidence>
<comment type="function">
    <text evidence="10 11">Phosphorylation of dTMP to form dTDP in both de novo and salvage pathways of dTTP synthesis.</text>
</comment>
<comment type="catalytic activity">
    <reaction evidence="9 11">
        <text>dTMP + ATP = dTDP + ADP</text>
        <dbReference type="Rhea" id="RHEA:13517"/>
        <dbReference type="ChEBI" id="CHEBI:30616"/>
        <dbReference type="ChEBI" id="CHEBI:58369"/>
        <dbReference type="ChEBI" id="CHEBI:63528"/>
        <dbReference type="ChEBI" id="CHEBI:456216"/>
        <dbReference type="EC" id="2.7.4.9"/>
    </reaction>
</comment>
<evidence type="ECO:0000256" key="10">
    <source>
        <dbReference type="ARBA" id="ARBA00057735"/>
    </source>
</evidence>
<comment type="similarity">
    <text evidence="1 11">Belongs to the thymidylate kinase family.</text>
</comment>
<evidence type="ECO:0000256" key="4">
    <source>
        <dbReference type="ARBA" id="ARBA00022679"/>
    </source>
</evidence>
<evidence type="ECO:0000256" key="3">
    <source>
        <dbReference type="ARBA" id="ARBA00017144"/>
    </source>
</evidence>
<feature type="domain" description="Thymidylate kinase-like" evidence="12">
    <location>
        <begin position="9"/>
        <end position="196"/>
    </location>
</feature>
<feature type="binding site" evidence="11">
    <location>
        <begin position="10"/>
        <end position="17"/>
    </location>
    <ligand>
        <name>ATP</name>
        <dbReference type="ChEBI" id="CHEBI:30616"/>
    </ligand>
</feature>
<evidence type="ECO:0000313" key="13">
    <source>
        <dbReference type="EMBL" id="RHC64750.1"/>
    </source>
</evidence>
<keyword evidence="5 11" id="KW-0545">Nucleotide biosynthesis</keyword>
<name>A0A414B5B8_9FIRM</name>
<dbReference type="SUPFAM" id="SSF52540">
    <property type="entry name" value="P-loop containing nucleoside triphosphate hydrolases"/>
    <property type="match status" value="1"/>
</dbReference>
<dbReference type="CDD" id="cd01672">
    <property type="entry name" value="TMPK"/>
    <property type="match status" value="1"/>
</dbReference>
<keyword evidence="4 11" id="KW-0808">Transferase</keyword>
<evidence type="ECO:0000256" key="6">
    <source>
        <dbReference type="ARBA" id="ARBA00022741"/>
    </source>
</evidence>
<evidence type="ECO:0000256" key="8">
    <source>
        <dbReference type="ARBA" id="ARBA00022840"/>
    </source>
</evidence>
<dbReference type="GO" id="GO:0005524">
    <property type="term" value="F:ATP binding"/>
    <property type="evidence" value="ECO:0007669"/>
    <property type="project" value="UniProtKB-UniRule"/>
</dbReference>